<sequence length="54" mass="5808">MPANEVDAMDIPRTQLYILRVDLSWSKVASALFLWLIAVFSSTAGTGLGACLPP</sequence>
<dbReference type="AlphaFoldDB" id="A0A5C3MQT8"/>
<reference evidence="2 3" key="1">
    <citation type="journal article" date="2019" name="Nat. Ecol. Evol.">
        <title>Megaphylogeny resolves global patterns of mushroom evolution.</title>
        <authorList>
            <person name="Varga T."/>
            <person name="Krizsan K."/>
            <person name="Foldi C."/>
            <person name="Dima B."/>
            <person name="Sanchez-Garcia M."/>
            <person name="Sanchez-Ramirez S."/>
            <person name="Szollosi G.J."/>
            <person name="Szarkandi J.G."/>
            <person name="Papp V."/>
            <person name="Albert L."/>
            <person name="Andreopoulos W."/>
            <person name="Angelini C."/>
            <person name="Antonin V."/>
            <person name="Barry K.W."/>
            <person name="Bougher N.L."/>
            <person name="Buchanan P."/>
            <person name="Buyck B."/>
            <person name="Bense V."/>
            <person name="Catcheside P."/>
            <person name="Chovatia M."/>
            <person name="Cooper J."/>
            <person name="Damon W."/>
            <person name="Desjardin D."/>
            <person name="Finy P."/>
            <person name="Geml J."/>
            <person name="Haridas S."/>
            <person name="Hughes K."/>
            <person name="Justo A."/>
            <person name="Karasinski D."/>
            <person name="Kautmanova I."/>
            <person name="Kiss B."/>
            <person name="Kocsube S."/>
            <person name="Kotiranta H."/>
            <person name="LaButti K.M."/>
            <person name="Lechner B.E."/>
            <person name="Liimatainen K."/>
            <person name="Lipzen A."/>
            <person name="Lukacs Z."/>
            <person name="Mihaltcheva S."/>
            <person name="Morgado L.N."/>
            <person name="Niskanen T."/>
            <person name="Noordeloos M.E."/>
            <person name="Ohm R.A."/>
            <person name="Ortiz-Santana B."/>
            <person name="Ovrebo C."/>
            <person name="Racz N."/>
            <person name="Riley R."/>
            <person name="Savchenko A."/>
            <person name="Shiryaev A."/>
            <person name="Soop K."/>
            <person name="Spirin V."/>
            <person name="Szebenyi C."/>
            <person name="Tomsovsky M."/>
            <person name="Tulloss R.E."/>
            <person name="Uehling J."/>
            <person name="Grigoriev I.V."/>
            <person name="Vagvolgyi C."/>
            <person name="Papp T."/>
            <person name="Martin F.M."/>
            <person name="Miettinen O."/>
            <person name="Hibbett D.S."/>
            <person name="Nagy L.G."/>
        </authorList>
    </citation>
    <scope>NUCLEOTIDE SEQUENCE [LARGE SCALE GENOMIC DNA]</scope>
    <source>
        <strain evidence="2 3">OMC1185</strain>
    </source>
</reference>
<keyword evidence="3" id="KW-1185">Reference proteome</keyword>
<name>A0A5C3MQT8_9AGAM</name>
<gene>
    <name evidence="2" type="ORF">OE88DRAFT_741041</name>
</gene>
<proteinExistence type="predicted"/>
<keyword evidence="1" id="KW-0472">Membrane</keyword>
<feature type="transmembrane region" description="Helical" evidence="1">
    <location>
        <begin position="32"/>
        <end position="52"/>
    </location>
</feature>
<keyword evidence="1" id="KW-1133">Transmembrane helix</keyword>
<evidence type="ECO:0000256" key="1">
    <source>
        <dbReference type="SAM" id="Phobius"/>
    </source>
</evidence>
<dbReference type="EMBL" id="ML213522">
    <property type="protein sequence ID" value="TFK47779.1"/>
    <property type="molecule type" value="Genomic_DNA"/>
</dbReference>
<evidence type="ECO:0000313" key="2">
    <source>
        <dbReference type="EMBL" id="TFK47779.1"/>
    </source>
</evidence>
<dbReference type="Proteomes" id="UP000305948">
    <property type="component" value="Unassembled WGS sequence"/>
</dbReference>
<evidence type="ECO:0000313" key="3">
    <source>
        <dbReference type="Proteomes" id="UP000305948"/>
    </source>
</evidence>
<protein>
    <submittedName>
        <fullName evidence="2">Uncharacterized protein</fullName>
    </submittedName>
</protein>
<organism evidence="2 3">
    <name type="scientific">Heliocybe sulcata</name>
    <dbReference type="NCBI Taxonomy" id="5364"/>
    <lineage>
        <taxon>Eukaryota</taxon>
        <taxon>Fungi</taxon>
        <taxon>Dikarya</taxon>
        <taxon>Basidiomycota</taxon>
        <taxon>Agaricomycotina</taxon>
        <taxon>Agaricomycetes</taxon>
        <taxon>Gloeophyllales</taxon>
        <taxon>Gloeophyllaceae</taxon>
        <taxon>Heliocybe</taxon>
    </lineage>
</organism>
<accession>A0A5C3MQT8</accession>
<keyword evidence="1" id="KW-0812">Transmembrane</keyword>